<organism evidence="1 2">
    <name type="scientific">Dentiscutata erythropus</name>
    <dbReference type="NCBI Taxonomy" id="1348616"/>
    <lineage>
        <taxon>Eukaryota</taxon>
        <taxon>Fungi</taxon>
        <taxon>Fungi incertae sedis</taxon>
        <taxon>Mucoromycota</taxon>
        <taxon>Glomeromycotina</taxon>
        <taxon>Glomeromycetes</taxon>
        <taxon>Diversisporales</taxon>
        <taxon>Gigasporaceae</taxon>
        <taxon>Dentiscutata</taxon>
    </lineage>
</organism>
<evidence type="ECO:0000313" key="2">
    <source>
        <dbReference type="Proteomes" id="UP000789405"/>
    </source>
</evidence>
<accession>A0A9N9NTP4</accession>
<protein>
    <submittedName>
        <fullName evidence="1">7231_t:CDS:1</fullName>
    </submittedName>
</protein>
<comment type="caution">
    <text evidence="1">The sequence shown here is derived from an EMBL/GenBank/DDBJ whole genome shotgun (WGS) entry which is preliminary data.</text>
</comment>
<gene>
    <name evidence="1" type="ORF">DERYTH_LOCUS17991</name>
</gene>
<dbReference type="AlphaFoldDB" id="A0A9N9NTP4"/>
<name>A0A9N9NTP4_9GLOM</name>
<feature type="non-terminal residue" evidence="1">
    <location>
        <position position="1"/>
    </location>
</feature>
<keyword evidence="2" id="KW-1185">Reference proteome</keyword>
<evidence type="ECO:0000313" key="1">
    <source>
        <dbReference type="EMBL" id="CAG8762988.1"/>
    </source>
</evidence>
<reference evidence="1" key="1">
    <citation type="submission" date="2021-06" db="EMBL/GenBank/DDBJ databases">
        <authorList>
            <person name="Kallberg Y."/>
            <person name="Tangrot J."/>
            <person name="Rosling A."/>
        </authorList>
    </citation>
    <scope>NUCLEOTIDE SEQUENCE</scope>
    <source>
        <strain evidence="1">MA453B</strain>
    </source>
</reference>
<dbReference type="EMBL" id="CAJVPY010017660">
    <property type="protein sequence ID" value="CAG8762988.1"/>
    <property type="molecule type" value="Genomic_DNA"/>
</dbReference>
<sequence>DENLNGRHEPGLYHQIGVGFERDKQLSSRTNGPGKFDLVCEINKLG</sequence>
<proteinExistence type="predicted"/>
<dbReference type="Proteomes" id="UP000789405">
    <property type="component" value="Unassembled WGS sequence"/>
</dbReference>